<dbReference type="InterPro" id="IPR010829">
    <property type="entry name" value="Cerato-platanin"/>
</dbReference>
<dbReference type="SUPFAM" id="SSF50685">
    <property type="entry name" value="Barwin-like endoglucanases"/>
    <property type="match status" value="1"/>
</dbReference>
<dbReference type="Pfam" id="PF07249">
    <property type="entry name" value="Cerato-platanin"/>
    <property type="match status" value="1"/>
</dbReference>
<protein>
    <recommendedName>
        <fullName evidence="7">Allergen Asp f 15</fullName>
    </recommendedName>
</protein>
<comment type="similarity">
    <text evidence="2">Belongs to the cerato-platanin family.</text>
</comment>
<organism evidence="5 6">
    <name type="scientific">Talaromyces islandicus</name>
    <name type="common">Penicillium islandicum</name>
    <dbReference type="NCBI Taxonomy" id="28573"/>
    <lineage>
        <taxon>Eukaryota</taxon>
        <taxon>Fungi</taxon>
        <taxon>Dikarya</taxon>
        <taxon>Ascomycota</taxon>
        <taxon>Pezizomycotina</taxon>
        <taxon>Eurotiomycetes</taxon>
        <taxon>Eurotiomycetidae</taxon>
        <taxon>Eurotiales</taxon>
        <taxon>Trichocomaceae</taxon>
        <taxon>Talaromyces</taxon>
        <taxon>Talaromyces sect. Islandici</taxon>
    </lineage>
</organism>
<evidence type="ECO:0000313" key="5">
    <source>
        <dbReference type="EMBL" id="CRG92401.1"/>
    </source>
</evidence>
<dbReference type="GO" id="GO:0005576">
    <property type="term" value="C:extracellular region"/>
    <property type="evidence" value="ECO:0007669"/>
    <property type="project" value="UniProtKB-SubCell"/>
</dbReference>
<reference evidence="5 6" key="1">
    <citation type="submission" date="2015-04" db="EMBL/GenBank/DDBJ databases">
        <authorList>
            <person name="Syromyatnikov M.Y."/>
            <person name="Popov V.N."/>
        </authorList>
    </citation>
    <scope>NUCLEOTIDE SEQUENCE [LARGE SCALE GENOMIC DNA]</scope>
    <source>
        <strain evidence="5">WF-38-12</strain>
    </source>
</reference>
<dbReference type="Gene3D" id="2.40.40.10">
    <property type="entry name" value="RlpA-like domain"/>
    <property type="match status" value="1"/>
</dbReference>
<dbReference type="EMBL" id="CVMT01000012">
    <property type="protein sequence ID" value="CRG92401.1"/>
    <property type="molecule type" value="Genomic_DNA"/>
</dbReference>
<proteinExistence type="inferred from homology"/>
<gene>
    <name evidence="5" type="ORF">PISL3812_09460</name>
</gene>
<evidence type="ECO:0000256" key="4">
    <source>
        <dbReference type="SAM" id="SignalP"/>
    </source>
</evidence>
<dbReference type="Proteomes" id="UP000054383">
    <property type="component" value="Unassembled WGS sequence"/>
</dbReference>
<evidence type="ECO:0000256" key="1">
    <source>
        <dbReference type="ARBA" id="ARBA00004613"/>
    </source>
</evidence>
<dbReference type="OMA" id="NIAESAM"/>
<dbReference type="AlphaFoldDB" id="A0A0U1MBF0"/>
<keyword evidence="6" id="KW-1185">Reference proteome</keyword>
<feature type="chain" id="PRO_5006711767" description="Allergen Asp f 15" evidence="4">
    <location>
        <begin position="18"/>
        <end position="149"/>
    </location>
</feature>
<accession>A0A0U1MBF0</accession>
<evidence type="ECO:0000313" key="6">
    <source>
        <dbReference type="Proteomes" id="UP000054383"/>
    </source>
</evidence>
<sequence length="149" mass="15039">MKLSISTIACLVSAALAAPTAVPADAGTTIDVAYDNTYDNRDQSTSTLACSDGTNGLIGKGYSTLGALPKFPNVGGAPTIAGWNSPNCGACYGITYNGKTVYVIGVDVAVDRFVLSQGALDTLTNGQAVSLGHVTATYAPAPLQSCGFP</sequence>
<keyword evidence="4" id="KW-0732">Signal</keyword>
<dbReference type="InterPro" id="IPR036908">
    <property type="entry name" value="RlpA-like_sf"/>
</dbReference>
<evidence type="ECO:0000256" key="3">
    <source>
        <dbReference type="ARBA" id="ARBA00022525"/>
    </source>
</evidence>
<dbReference type="CDD" id="cd22778">
    <property type="entry name" value="DPBB_CEPL-like"/>
    <property type="match status" value="1"/>
</dbReference>
<evidence type="ECO:0008006" key="7">
    <source>
        <dbReference type="Google" id="ProtNLM"/>
    </source>
</evidence>
<name>A0A0U1MBF0_TALIS</name>
<dbReference type="OrthoDB" id="4898945at2759"/>
<keyword evidence="3" id="KW-0964">Secreted</keyword>
<feature type="signal peptide" evidence="4">
    <location>
        <begin position="1"/>
        <end position="17"/>
    </location>
</feature>
<comment type="subcellular location">
    <subcellularLocation>
        <location evidence="1">Secreted</location>
    </subcellularLocation>
</comment>
<evidence type="ECO:0000256" key="2">
    <source>
        <dbReference type="ARBA" id="ARBA00010421"/>
    </source>
</evidence>